<dbReference type="EMBL" id="SJFN01000015">
    <property type="protein sequence ID" value="TBW37403.1"/>
    <property type="molecule type" value="Genomic_DNA"/>
</dbReference>
<comment type="caution">
    <text evidence="4">The sequence shown here is derived from an EMBL/GenBank/DDBJ whole genome shotgun (WGS) entry which is preliminary data.</text>
</comment>
<feature type="region of interest" description="Disordered" evidence="3">
    <location>
        <begin position="1"/>
        <end position="103"/>
    </location>
</feature>
<gene>
    <name evidence="4" type="ORF">EYW49_11650</name>
</gene>
<keyword evidence="1 4" id="KW-0328">Glycosyltransferase</keyword>
<evidence type="ECO:0000256" key="1">
    <source>
        <dbReference type="ARBA" id="ARBA00022676"/>
    </source>
</evidence>
<dbReference type="PANTHER" id="PTHR11927:SF9">
    <property type="entry name" value="L-FUCOSYLTRANSFERASE"/>
    <property type="match status" value="1"/>
</dbReference>
<name>A0A4Q9VNY0_9HYPH</name>
<proteinExistence type="predicted"/>
<keyword evidence="2 4" id="KW-0808">Transferase</keyword>
<dbReference type="GO" id="GO:0005975">
    <property type="term" value="P:carbohydrate metabolic process"/>
    <property type="evidence" value="ECO:0007669"/>
    <property type="project" value="InterPro"/>
</dbReference>
<dbReference type="InterPro" id="IPR002516">
    <property type="entry name" value="Glyco_trans_11"/>
</dbReference>
<dbReference type="GO" id="GO:0008107">
    <property type="term" value="F:galactoside 2-alpha-L-fucosyltransferase activity"/>
    <property type="evidence" value="ECO:0007669"/>
    <property type="project" value="InterPro"/>
</dbReference>
<dbReference type="Pfam" id="PF01531">
    <property type="entry name" value="Glyco_transf_11"/>
    <property type="match status" value="1"/>
</dbReference>
<dbReference type="Proteomes" id="UP000292781">
    <property type="component" value="Unassembled WGS sequence"/>
</dbReference>
<organism evidence="4 5">
    <name type="scientific">Siculibacillus lacustris</name>
    <dbReference type="NCBI Taxonomy" id="1549641"/>
    <lineage>
        <taxon>Bacteria</taxon>
        <taxon>Pseudomonadati</taxon>
        <taxon>Pseudomonadota</taxon>
        <taxon>Alphaproteobacteria</taxon>
        <taxon>Hyphomicrobiales</taxon>
        <taxon>Ancalomicrobiaceae</taxon>
        <taxon>Siculibacillus</taxon>
    </lineage>
</organism>
<dbReference type="CDD" id="cd11301">
    <property type="entry name" value="Fut1_Fut2_like"/>
    <property type="match status" value="1"/>
</dbReference>
<dbReference type="PANTHER" id="PTHR11927">
    <property type="entry name" value="GALACTOSIDE 2-L-FUCOSYLTRANSFERASE"/>
    <property type="match status" value="1"/>
</dbReference>
<dbReference type="GO" id="GO:0016020">
    <property type="term" value="C:membrane"/>
    <property type="evidence" value="ECO:0007669"/>
    <property type="project" value="InterPro"/>
</dbReference>
<evidence type="ECO:0000256" key="3">
    <source>
        <dbReference type="SAM" id="MobiDB-lite"/>
    </source>
</evidence>
<reference evidence="4 5" key="1">
    <citation type="submission" date="2019-02" db="EMBL/GenBank/DDBJ databases">
        <title>Siculibacillus lacustris gen. nov., sp. nov., a new rosette-forming bacterium isolated from a freshwater crater lake (Lake St. Ana, Romania).</title>
        <authorList>
            <person name="Felfoldi T."/>
            <person name="Marton Z."/>
            <person name="Szabo A."/>
            <person name="Mentes A."/>
            <person name="Boka K."/>
            <person name="Marialigeti K."/>
            <person name="Mathe I."/>
            <person name="Koncz M."/>
            <person name="Schumann P."/>
            <person name="Toth E."/>
        </authorList>
    </citation>
    <scope>NUCLEOTIDE SEQUENCE [LARGE SCALE GENOMIC DNA]</scope>
    <source>
        <strain evidence="4 5">SA-279</strain>
    </source>
</reference>
<dbReference type="AlphaFoldDB" id="A0A4Q9VNY0"/>
<feature type="compositionally biased region" description="Basic and acidic residues" evidence="3">
    <location>
        <begin position="43"/>
        <end position="53"/>
    </location>
</feature>
<sequence length="398" mass="42889">MCRRPLPPRGGETERGGLGLSPRAALEDAAPSPPPCPSPSRGEGTRWQRRAPERISISLRGPSGGIHRAGASTPPTRRDGNGDARPFLSPGGRDASVRRPASGATGTCDVIISRICGGLGNQMFQYAVGRRLAQATGEPYRLDLTEMATYRVHRYGLDQFAIAVPTATPDELPPPIPKPWSLAALRAALGPRRGTPMPRIVERTFRFEPAVLAHTGPGHLTGFWQSERYFAESAATIRADFRLAAPLDAARAATLAQIEASTSVSVHVRRGDYVTNPAANAIHGTCSPEWYEAAIARAVEGLADPVIFVFSDDPAWVRANLRLPAGTVFVDPRPDGRDAADMTLMAAAEAHVIANSTFSWWAAWLDPRPDARVVAPARWFAGADHDTSDLIPARWLRL</sequence>
<evidence type="ECO:0000313" key="5">
    <source>
        <dbReference type="Proteomes" id="UP000292781"/>
    </source>
</evidence>
<accession>A0A4Q9VNY0</accession>
<dbReference type="OrthoDB" id="9794601at2"/>
<protein>
    <submittedName>
        <fullName evidence="4">Alpha-1,2-fucosyltransferase</fullName>
    </submittedName>
</protein>
<evidence type="ECO:0000256" key="2">
    <source>
        <dbReference type="ARBA" id="ARBA00022679"/>
    </source>
</evidence>
<evidence type="ECO:0000313" key="4">
    <source>
        <dbReference type="EMBL" id="TBW37403.1"/>
    </source>
</evidence>
<keyword evidence="5" id="KW-1185">Reference proteome</keyword>